<name>A0A366IAX9_9GAMM</name>
<keyword evidence="2" id="KW-1185">Reference proteome</keyword>
<dbReference type="SUPFAM" id="SSF69635">
    <property type="entry name" value="Type III secretory system chaperone-like"/>
    <property type="match status" value="1"/>
</dbReference>
<accession>A0A366IAX9</accession>
<dbReference type="AlphaFoldDB" id="A0A366IAX9"/>
<organism evidence="1 2">
    <name type="scientific">Brenneria salicis ATCC 15712 = DSM 30166</name>
    <dbReference type="NCBI Taxonomy" id="714314"/>
    <lineage>
        <taxon>Bacteria</taxon>
        <taxon>Pseudomonadati</taxon>
        <taxon>Pseudomonadota</taxon>
        <taxon>Gammaproteobacteria</taxon>
        <taxon>Enterobacterales</taxon>
        <taxon>Pectobacteriaceae</taxon>
        <taxon>Brenneria</taxon>
    </lineage>
</organism>
<dbReference type="Pfam" id="PF05932">
    <property type="entry name" value="CesT"/>
    <property type="match status" value="1"/>
</dbReference>
<dbReference type="EMBL" id="QNRY01000004">
    <property type="protein sequence ID" value="RBP65819.1"/>
    <property type="molecule type" value="Genomic_DNA"/>
</dbReference>
<evidence type="ECO:0000313" key="1">
    <source>
        <dbReference type="EMBL" id="RBP65819.1"/>
    </source>
</evidence>
<evidence type="ECO:0000313" key="2">
    <source>
        <dbReference type="Proteomes" id="UP000253046"/>
    </source>
</evidence>
<dbReference type="Proteomes" id="UP000253046">
    <property type="component" value="Unassembled WGS sequence"/>
</dbReference>
<comment type="caution">
    <text evidence="1">The sequence shown here is derived from an EMBL/GenBank/DDBJ whole genome shotgun (WGS) entry which is preliminary data.</text>
</comment>
<proteinExistence type="predicted"/>
<dbReference type="OrthoDB" id="6637334at2"/>
<dbReference type="RefSeq" id="WP_113865224.1">
    <property type="nucleotide sequence ID" value="NZ_AGJP01000001.1"/>
</dbReference>
<gene>
    <name evidence="1" type="ORF">DES54_10483</name>
</gene>
<reference evidence="1 2" key="1">
    <citation type="submission" date="2018-06" db="EMBL/GenBank/DDBJ databases">
        <title>Genomic Encyclopedia of Type Strains, Phase IV (KMG-IV): sequencing the most valuable type-strain genomes for metagenomic binning, comparative biology and taxonomic classification.</title>
        <authorList>
            <person name="Goeker M."/>
        </authorList>
    </citation>
    <scope>NUCLEOTIDE SEQUENCE [LARGE SCALE GENOMIC DNA]</scope>
    <source>
        <strain evidence="1 2">DSM 30166</strain>
    </source>
</reference>
<dbReference type="GO" id="GO:0030254">
    <property type="term" value="P:protein secretion by the type III secretion system"/>
    <property type="evidence" value="ECO:0007669"/>
    <property type="project" value="InterPro"/>
</dbReference>
<dbReference type="Gene3D" id="3.30.1460.10">
    <property type="match status" value="1"/>
</dbReference>
<sequence>MRNDIIKDLLDYYRVDSSTLRSQDGDVYAIKIGGSDEVALFQDKDDWLHLVIDLGVSTLAPEQMYRDIAYFNDINVKQPLLVLGVNRNDEQVTLHSRFPVQQLNKVRLVEYFENFVDKSALLKGHFNPHSGVRNG</sequence>
<protein>
    <submittedName>
        <fullName evidence="1">Tir chaperone family protein CesT</fullName>
    </submittedName>
</protein>
<dbReference type="InterPro" id="IPR010261">
    <property type="entry name" value="Tir_chaperone"/>
</dbReference>